<keyword evidence="3" id="KW-1185">Reference proteome</keyword>
<dbReference type="Pfam" id="PF13472">
    <property type="entry name" value="Lipase_GDSL_2"/>
    <property type="match status" value="1"/>
</dbReference>
<name>A0A7R7IAV0_9FIRM</name>
<protein>
    <recommendedName>
        <fullName evidence="1">SGNH hydrolase-type esterase domain-containing protein</fullName>
    </recommendedName>
</protein>
<dbReference type="InterPro" id="IPR036514">
    <property type="entry name" value="SGNH_hydro_sf"/>
</dbReference>
<evidence type="ECO:0000313" key="2">
    <source>
        <dbReference type="EMBL" id="BCN28822.1"/>
    </source>
</evidence>
<dbReference type="RefSeq" id="WP_271714130.1">
    <property type="nucleotide sequence ID" value="NZ_AP024169.1"/>
</dbReference>
<dbReference type="Gene3D" id="3.40.50.1110">
    <property type="entry name" value="SGNH hydrolase"/>
    <property type="match status" value="1"/>
</dbReference>
<reference evidence="2 3" key="1">
    <citation type="submission" date="2020-11" db="EMBL/GenBank/DDBJ databases">
        <title>Draft genome sequencing of a Lachnospiraceae strain isolated from anoxic soil subjected to BSD treatment.</title>
        <authorList>
            <person name="Uek A."/>
            <person name="Tonouchi A."/>
        </authorList>
    </citation>
    <scope>NUCLEOTIDE SEQUENCE [LARGE SCALE GENOMIC DNA]</scope>
    <source>
        <strain evidence="2 3">TB5</strain>
    </source>
</reference>
<dbReference type="KEGG" id="ahb:bsdtb5_01170"/>
<organism evidence="2 3">
    <name type="scientific">Anaeromicropila herbilytica</name>
    <dbReference type="NCBI Taxonomy" id="2785025"/>
    <lineage>
        <taxon>Bacteria</taxon>
        <taxon>Bacillati</taxon>
        <taxon>Bacillota</taxon>
        <taxon>Clostridia</taxon>
        <taxon>Lachnospirales</taxon>
        <taxon>Lachnospiraceae</taxon>
        <taxon>Anaeromicropila</taxon>
    </lineage>
</organism>
<dbReference type="SUPFAM" id="SSF52266">
    <property type="entry name" value="SGNH hydrolase"/>
    <property type="match status" value="1"/>
</dbReference>
<accession>A0A7R7IAV0</accession>
<evidence type="ECO:0000313" key="3">
    <source>
        <dbReference type="Proteomes" id="UP000595897"/>
    </source>
</evidence>
<proteinExistence type="predicted"/>
<dbReference type="PANTHER" id="PTHR34407">
    <property type="entry name" value="EXPRESSED PROTEIN"/>
    <property type="match status" value="1"/>
</dbReference>
<gene>
    <name evidence="2" type="ORF">bsdtb5_01170</name>
</gene>
<sequence>MKHILKKNKMFIIIKVIAILLIVLLIKEGMNYAKSSGEIKPVSTKEVNKNNKERKTIKALTNYVTKEDMSLANRWKGSDMSQIAAVMRKARLGEKVTIACIGGSITQGTISKGTGDSSVEVHKSYAEIFFKWWSDTFPNTKFKFVNAGIGATDSYLGVHRVKKDVLDYHPDLVVVEFSVNDADNFTYKNTYDNLVRRILLSENSPAVMLLFMGQTNGASAQNTHSLVGFNYSLPMVSYKNVIENMMKEGRYSAKQLSGDITHPSALGHAIAGEMLWKYLNSIYEKIDTYKEPTPFKHEAITKECYLQSEILDNKNITPDSLGTFKKSSKFEAFPNDWTSKEGKGEIKYIIKCRNLGIMYYCTTDGLSGQFDVYIDGKKATTLDANFTGGWGNYAASKEVYTSDKAEKHSIVIKKSVGSTGEEFTVLGLLASY</sequence>
<dbReference type="AlphaFoldDB" id="A0A7R7IAV0"/>
<dbReference type="EMBL" id="AP024169">
    <property type="protein sequence ID" value="BCN28822.1"/>
    <property type="molecule type" value="Genomic_DNA"/>
</dbReference>
<dbReference type="PANTHER" id="PTHR34407:SF1">
    <property type="entry name" value="SGNH HYDROLASE-TYPE ESTERASE DOMAIN-CONTAINING PROTEIN"/>
    <property type="match status" value="1"/>
</dbReference>
<evidence type="ECO:0000259" key="1">
    <source>
        <dbReference type="Pfam" id="PF13472"/>
    </source>
</evidence>
<dbReference type="CDD" id="cd00229">
    <property type="entry name" value="SGNH_hydrolase"/>
    <property type="match status" value="1"/>
</dbReference>
<dbReference type="InterPro" id="IPR013830">
    <property type="entry name" value="SGNH_hydro"/>
</dbReference>
<dbReference type="Proteomes" id="UP000595897">
    <property type="component" value="Chromosome"/>
</dbReference>
<feature type="domain" description="SGNH hydrolase-type esterase" evidence="1">
    <location>
        <begin position="100"/>
        <end position="269"/>
    </location>
</feature>